<proteinExistence type="predicted"/>
<organism evidence="7 8">
    <name type="scientific">Rhizoctonia solani</name>
    <dbReference type="NCBI Taxonomy" id="456999"/>
    <lineage>
        <taxon>Eukaryota</taxon>
        <taxon>Fungi</taxon>
        <taxon>Dikarya</taxon>
        <taxon>Basidiomycota</taxon>
        <taxon>Agaricomycotina</taxon>
        <taxon>Agaricomycetes</taxon>
        <taxon>Cantharellales</taxon>
        <taxon>Ceratobasidiaceae</taxon>
        <taxon>Rhizoctonia</taxon>
    </lineage>
</organism>
<accession>A0A8H3AZQ7</accession>
<dbReference type="GO" id="GO:0016787">
    <property type="term" value="F:hydrolase activity"/>
    <property type="evidence" value="ECO:0007669"/>
    <property type="project" value="UniProtKB-KW"/>
</dbReference>
<dbReference type="InterPro" id="IPR027417">
    <property type="entry name" value="P-loop_NTPase"/>
</dbReference>
<comment type="caution">
    <text evidence="7">The sequence shown here is derived from an EMBL/GenBank/DDBJ whole genome shotgun (WGS) entry which is preliminary data.</text>
</comment>
<comment type="catalytic activity">
    <reaction evidence="6">
        <text>ATP + H2O = ADP + phosphate + H(+)</text>
        <dbReference type="Rhea" id="RHEA:13065"/>
        <dbReference type="ChEBI" id="CHEBI:15377"/>
        <dbReference type="ChEBI" id="CHEBI:15378"/>
        <dbReference type="ChEBI" id="CHEBI:30616"/>
        <dbReference type="ChEBI" id="CHEBI:43474"/>
        <dbReference type="ChEBI" id="CHEBI:456216"/>
        <dbReference type="EC" id="3.6.4.13"/>
    </reaction>
</comment>
<dbReference type="Gene3D" id="3.40.50.300">
    <property type="entry name" value="P-loop containing nucleotide triphosphate hydrolases"/>
    <property type="match status" value="1"/>
</dbReference>
<protein>
    <recommendedName>
        <fullName evidence="1">RNA helicase</fullName>
        <ecNumber evidence="1">3.6.4.13</ecNumber>
    </recommendedName>
</protein>
<dbReference type="EMBL" id="CAJMWS010000442">
    <property type="protein sequence ID" value="CAE6444427.1"/>
    <property type="molecule type" value="Genomic_DNA"/>
</dbReference>
<dbReference type="EC" id="3.6.4.13" evidence="1"/>
<evidence type="ECO:0000256" key="5">
    <source>
        <dbReference type="ARBA" id="ARBA00022840"/>
    </source>
</evidence>
<reference evidence="7" key="1">
    <citation type="submission" date="2021-01" db="EMBL/GenBank/DDBJ databases">
        <authorList>
            <person name="Kaushik A."/>
        </authorList>
    </citation>
    <scope>NUCLEOTIDE SEQUENCE</scope>
    <source>
        <strain evidence="7">AG1-1C</strain>
    </source>
</reference>
<keyword evidence="4" id="KW-0347">Helicase</keyword>
<name>A0A8H3AZQ7_9AGAM</name>
<evidence type="ECO:0000313" key="7">
    <source>
        <dbReference type="EMBL" id="CAE6444427.1"/>
    </source>
</evidence>
<dbReference type="GO" id="GO:0005524">
    <property type="term" value="F:ATP binding"/>
    <property type="evidence" value="ECO:0007669"/>
    <property type="project" value="UniProtKB-KW"/>
</dbReference>
<keyword evidence="2" id="KW-0547">Nucleotide-binding</keyword>
<sequence>MCKIRTVVLDDIDKLIEAGMEAQILEVYRYIPPLVQIVASATVFSLSVAKVTAKLQADPLQILVDRDEGISIGTHFYIMVSSEQKSSALLTLFSTLGHQGLVLLCRDFTQITGYNWSEAHQFYYMRESMEPDERQSIAEGFESKASEIKFRRSNQGYSYGIQPKKRDPVAYVALVATDTGLSTTRSLRLNYHTPLINYEITNNAEEYIKRLN</sequence>
<evidence type="ECO:0000256" key="3">
    <source>
        <dbReference type="ARBA" id="ARBA00022801"/>
    </source>
</evidence>
<evidence type="ECO:0000256" key="1">
    <source>
        <dbReference type="ARBA" id="ARBA00012552"/>
    </source>
</evidence>
<dbReference type="SUPFAM" id="SSF52540">
    <property type="entry name" value="P-loop containing nucleoside triphosphate hydrolases"/>
    <property type="match status" value="1"/>
</dbReference>
<dbReference type="GO" id="GO:0003724">
    <property type="term" value="F:RNA helicase activity"/>
    <property type="evidence" value="ECO:0007669"/>
    <property type="project" value="UniProtKB-EC"/>
</dbReference>
<evidence type="ECO:0000256" key="4">
    <source>
        <dbReference type="ARBA" id="ARBA00022806"/>
    </source>
</evidence>
<keyword evidence="5" id="KW-0067">ATP-binding</keyword>
<evidence type="ECO:0000256" key="2">
    <source>
        <dbReference type="ARBA" id="ARBA00022741"/>
    </source>
</evidence>
<evidence type="ECO:0000313" key="8">
    <source>
        <dbReference type="Proteomes" id="UP000663846"/>
    </source>
</evidence>
<dbReference type="Proteomes" id="UP000663846">
    <property type="component" value="Unassembled WGS sequence"/>
</dbReference>
<gene>
    <name evidence="7" type="ORF">RDB_LOCUS135582</name>
</gene>
<evidence type="ECO:0000256" key="6">
    <source>
        <dbReference type="ARBA" id="ARBA00047984"/>
    </source>
</evidence>
<keyword evidence="3" id="KW-0378">Hydrolase</keyword>
<dbReference type="PANTHER" id="PTHR47960">
    <property type="entry name" value="DEAD-BOX ATP-DEPENDENT RNA HELICASE 50"/>
    <property type="match status" value="1"/>
</dbReference>
<dbReference type="AlphaFoldDB" id="A0A8H3AZQ7"/>